<dbReference type="OrthoDB" id="7031597at2"/>
<dbReference type="HOGENOM" id="CLU_214493_0_0_0"/>
<reference evidence="1 2" key="1">
    <citation type="journal article" date="2003" name="Proc. Natl. Acad. Sci. U.S.A.">
        <title>Complete genome sequence of the marine planctomycete Pirellula sp. strain 1.</title>
        <authorList>
            <person name="Gloeckner F.O."/>
            <person name="Kube M."/>
            <person name="Bauer M."/>
            <person name="Teeling H."/>
            <person name="Lombardot T."/>
            <person name="Ludwig W."/>
            <person name="Gade D."/>
            <person name="Beck A."/>
            <person name="Borzym K."/>
            <person name="Heitmann K."/>
            <person name="Rabus R."/>
            <person name="Schlesner H."/>
            <person name="Amann R."/>
            <person name="Reinhardt R."/>
        </authorList>
    </citation>
    <scope>NUCLEOTIDE SEQUENCE [LARGE SCALE GENOMIC DNA]</scope>
    <source>
        <strain evidence="2">DSM 10527 / NCIMB 13988 / SH1</strain>
    </source>
</reference>
<dbReference type="Proteomes" id="UP000001025">
    <property type="component" value="Chromosome"/>
</dbReference>
<dbReference type="EMBL" id="BX294138">
    <property type="protein sequence ID" value="CAD73033.1"/>
    <property type="molecule type" value="Genomic_DNA"/>
</dbReference>
<gene>
    <name evidence="1" type="ordered locus">RB3158</name>
</gene>
<keyword evidence="2" id="KW-1185">Reference proteome</keyword>
<dbReference type="EnsemblBacteria" id="CAD73033">
    <property type="protein sequence ID" value="CAD73033"/>
    <property type="gene ID" value="RB3158"/>
</dbReference>
<dbReference type="InParanoid" id="Q7UUP6"/>
<evidence type="ECO:0000313" key="1">
    <source>
        <dbReference type="EMBL" id="CAD73033.1"/>
    </source>
</evidence>
<accession>Q7UUP6</accession>
<protein>
    <submittedName>
        <fullName evidence="1">Uncharacterized protein</fullName>
    </submittedName>
</protein>
<dbReference type="AlphaFoldDB" id="Q7UUP6"/>
<sequence>MRSGRLRASVGYGGWFQLSAGTVANAEWHLLHTPQGGCEFLRASPVTP</sequence>
<dbReference type="STRING" id="243090.RB3158"/>
<organism evidence="1 2">
    <name type="scientific">Rhodopirellula baltica (strain DSM 10527 / NCIMB 13988 / SH1)</name>
    <dbReference type="NCBI Taxonomy" id="243090"/>
    <lineage>
        <taxon>Bacteria</taxon>
        <taxon>Pseudomonadati</taxon>
        <taxon>Planctomycetota</taxon>
        <taxon>Planctomycetia</taxon>
        <taxon>Pirellulales</taxon>
        <taxon>Pirellulaceae</taxon>
        <taxon>Rhodopirellula</taxon>
    </lineage>
</organism>
<dbReference type="KEGG" id="rba:RB3158"/>
<proteinExistence type="predicted"/>
<evidence type="ECO:0000313" key="2">
    <source>
        <dbReference type="Proteomes" id="UP000001025"/>
    </source>
</evidence>
<name>Q7UUP6_RHOBA</name>